<protein>
    <submittedName>
        <fullName evidence="2">Uncharacterized protein</fullName>
    </submittedName>
</protein>
<feature type="compositionally biased region" description="Basic and acidic residues" evidence="1">
    <location>
        <begin position="302"/>
        <end position="317"/>
    </location>
</feature>
<gene>
    <name evidence="2" type="ORF">OBBRIDRAFT_197179</name>
</gene>
<accession>A0A8E2J3Y4</accession>
<sequence length="501" mass="58267">MQPGQGRSRRPNGTDANDNEASSSMLIPRADVESRSEAFPHSHRYPHRSESYRTSPPRGGFDMRREGSSSRARRDVDEWRPAEPPHPSHDPYNNYVPRDHYHRGGRVDYEPRDERDVDSWVPRSGSALPSRQWEGYDQNYPATSYQEPSSWTPPRYDNRKEGFGSWPAEEGRSGDGRSRPRYGPDDRQVEEWPREDRRNSGTQEWRRDSGWDRPVSDLKPKDDPLREWRSREEPSERPPEDRSWEPAPNWQANRRNGHQGQRNQNPNRNNQQQKGGKGGKKNNANKQKRDWRNDDGQLNNWTRREPNAALNKNDKTMGKRKQRRSPSPARLRSRSPAESFYSRRSSRGRSRSPDTPKRRRRDFSRGPERSISPSDRYRGRNGRQPARYSRSPASSPRSYDSADPRGRPRRRSRSLSTSTSRSPSRSPSQSPKERARTVHRLPPATSIRDLAISYQKSLNTMPPPARRGDGRKGRAEHKERRNDPPPAHPLRPLLRLTYSLL</sequence>
<feature type="compositionally biased region" description="Basic and acidic residues" evidence="1">
    <location>
        <begin position="61"/>
        <end position="89"/>
    </location>
</feature>
<feature type="compositionally biased region" description="Polar residues" evidence="1">
    <location>
        <begin position="140"/>
        <end position="152"/>
    </location>
</feature>
<dbReference type="Proteomes" id="UP000250043">
    <property type="component" value="Unassembled WGS sequence"/>
</dbReference>
<feature type="compositionally biased region" description="Polar residues" evidence="1">
    <location>
        <begin position="14"/>
        <end position="25"/>
    </location>
</feature>
<feature type="compositionally biased region" description="Basic and acidic residues" evidence="1">
    <location>
        <begin position="169"/>
        <end position="244"/>
    </location>
</feature>
<feature type="compositionally biased region" description="Basic and acidic residues" evidence="1">
    <location>
        <begin position="466"/>
        <end position="483"/>
    </location>
</feature>
<feature type="compositionally biased region" description="Low complexity" evidence="1">
    <location>
        <begin position="325"/>
        <end position="343"/>
    </location>
</feature>
<evidence type="ECO:0000256" key="1">
    <source>
        <dbReference type="SAM" id="MobiDB-lite"/>
    </source>
</evidence>
<name>A0A8E2J3Y4_9APHY</name>
<reference evidence="2 3" key="1">
    <citation type="submission" date="2016-07" db="EMBL/GenBank/DDBJ databases">
        <title>Draft genome of the white-rot fungus Obba rivulosa 3A-2.</title>
        <authorList>
            <consortium name="DOE Joint Genome Institute"/>
            <person name="Miettinen O."/>
            <person name="Riley R."/>
            <person name="Acob R."/>
            <person name="Barry K."/>
            <person name="Cullen D."/>
            <person name="De Vries R."/>
            <person name="Hainaut M."/>
            <person name="Hatakka A."/>
            <person name="Henrissat B."/>
            <person name="Hilden K."/>
            <person name="Kuo R."/>
            <person name="Labutti K."/>
            <person name="Lipzen A."/>
            <person name="Makela M.R."/>
            <person name="Sandor L."/>
            <person name="Spatafora J.W."/>
            <person name="Grigoriev I.V."/>
            <person name="Hibbett D.S."/>
        </authorList>
    </citation>
    <scope>NUCLEOTIDE SEQUENCE [LARGE SCALE GENOMIC DNA]</scope>
    <source>
        <strain evidence="2 3">3A-2</strain>
    </source>
</reference>
<proteinExistence type="predicted"/>
<dbReference type="AlphaFoldDB" id="A0A8E2J3Y4"/>
<evidence type="ECO:0000313" key="3">
    <source>
        <dbReference type="Proteomes" id="UP000250043"/>
    </source>
</evidence>
<keyword evidence="3" id="KW-1185">Reference proteome</keyword>
<feature type="compositionally biased region" description="Low complexity" evidence="1">
    <location>
        <begin position="385"/>
        <end position="399"/>
    </location>
</feature>
<feature type="compositionally biased region" description="Low complexity" evidence="1">
    <location>
        <begin position="414"/>
        <end position="430"/>
    </location>
</feature>
<organism evidence="2 3">
    <name type="scientific">Obba rivulosa</name>
    <dbReference type="NCBI Taxonomy" id="1052685"/>
    <lineage>
        <taxon>Eukaryota</taxon>
        <taxon>Fungi</taxon>
        <taxon>Dikarya</taxon>
        <taxon>Basidiomycota</taxon>
        <taxon>Agaricomycotina</taxon>
        <taxon>Agaricomycetes</taxon>
        <taxon>Polyporales</taxon>
        <taxon>Gelatoporiaceae</taxon>
        <taxon>Obba</taxon>
    </lineage>
</organism>
<feature type="compositionally biased region" description="Basic and acidic residues" evidence="1">
    <location>
        <begin position="105"/>
        <end position="118"/>
    </location>
</feature>
<evidence type="ECO:0000313" key="2">
    <source>
        <dbReference type="EMBL" id="OCH94103.1"/>
    </source>
</evidence>
<feature type="compositionally biased region" description="Basic and acidic residues" evidence="1">
    <location>
        <begin position="30"/>
        <end position="40"/>
    </location>
</feature>
<feature type="compositionally biased region" description="Low complexity" evidence="1">
    <location>
        <begin position="251"/>
        <end position="274"/>
    </location>
</feature>
<dbReference type="EMBL" id="KV722347">
    <property type="protein sequence ID" value="OCH94103.1"/>
    <property type="molecule type" value="Genomic_DNA"/>
</dbReference>
<feature type="region of interest" description="Disordered" evidence="1">
    <location>
        <begin position="1"/>
        <end position="492"/>
    </location>
</feature>